<evidence type="ECO:0000256" key="4">
    <source>
        <dbReference type="ARBA" id="ARBA00023125"/>
    </source>
</evidence>
<evidence type="ECO:0000256" key="3">
    <source>
        <dbReference type="ARBA" id="ARBA00022454"/>
    </source>
</evidence>
<evidence type="ECO:0000256" key="2">
    <source>
        <dbReference type="ARBA" id="ARBA00004286"/>
    </source>
</evidence>
<gene>
    <name evidence="9" type="ORF">PLOB_00005534</name>
</gene>
<dbReference type="PROSITE" id="PS51504">
    <property type="entry name" value="H15"/>
    <property type="match status" value="1"/>
</dbReference>
<keyword evidence="3 6" id="KW-0158">Chromosome</keyword>
<dbReference type="Gene3D" id="1.10.10.10">
    <property type="entry name" value="Winged helix-like DNA-binding domain superfamily/Winged helix DNA-binding domain"/>
    <property type="match status" value="1"/>
</dbReference>
<dbReference type="PANTHER" id="PTHR11467">
    <property type="entry name" value="HISTONE H1"/>
    <property type="match status" value="1"/>
</dbReference>
<keyword evidence="4 6" id="KW-0238">DNA-binding</keyword>
<organism evidence="9 10">
    <name type="scientific">Porites lobata</name>
    <dbReference type="NCBI Taxonomy" id="104759"/>
    <lineage>
        <taxon>Eukaryota</taxon>
        <taxon>Metazoa</taxon>
        <taxon>Cnidaria</taxon>
        <taxon>Anthozoa</taxon>
        <taxon>Hexacorallia</taxon>
        <taxon>Scleractinia</taxon>
        <taxon>Fungiina</taxon>
        <taxon>Poritidae</taxon>
        <taxon>Porites</taxon>
    </lineage>
</organism>
<reference evidence="9 10" key="1">
    <citation type="submission" date="2022-05" db="EMBL/GenBank/DDBJ databases">
        <authorList>
            <consortium name="Genoscope - CEA"/>
            <person name="William W."/>
        </authorList>
    </citation>
    <scope>NUCLEOTIDE SEQUENCE [LARGE SCALE GENOMIC DNA]</scope>
</reference>
<keyword evidence="10" id="KW-1185">Reference proteome</keyword>
<dbReference type="SMART" id="SM00526">
    <property type="entry name" value="H15"/>
    <property type="match status" value="1"/>
</dbReference>
<dbReference type="Proteomes" id="UP001159405">
    <property type="component" value="Unassembled WGS sequence"/>
</dbReference>
<evidence type="ECO:0000256" key="5">
    <source>
        <dbReference type="ARBA" id="ARBA00023242"/>
    </source>
</evidence>
<dbReference type="InterPro" id="IPR005818">
    <property type="entry name" value="Histone_H1/H5_H15"/>
</dbReference>
<evidence type="ECO:0000313" key="9">
    <source>
        <dbReference type="EMBL" id="CAH3162908.1"/>
    </source>
</evidence>
<comment type="subcellular location">
    <subcellularLocation>
        <location evidence="2">Chromosome</location>
    </subcellularLocation>
    <subcellularLocation>
        <location evidence="1 6">Nucleus</location>
    </subcellularLocation>
</comment>
<evidence type="ECO:0000256" key="7">
    <source>
        <dbReference type="SAM" id="MobiDB-lite"/>
    </source>
</evidence>
<dbReference type="Pfam" id="PF00538">
    <property type="entry name" value="Linker_histone"/>
    <property type="match status" value="1"/>
</dbReference>
<feature type="region of interest" description="Disordered" evidence="7">
    <location>
        <begin position="58"/>
        <end position="186"/>
    </location>
</feature>
<comment type="similarity">
    <text evidence="6">Belongs to the histone H1/H5 family.</text>
</comment>
<dbReference type="PANTHER" id="PTHR11467:SF36">
    <property type="entry name" value="HISTONE 24-RELATED"/>
    <property type="match status" value="1"/>
</dbReference>
<name>A0ABN8QEY8_9CNID</name>
<dbReference type="InterPro" id="IPR036388">
    <property type="entry name" value="WH-like_DNA-bd_sf"/>
</dbReference>
<keyword evidence="5 6" id="KW-0539">Nucleus</keyword>
<sequence length="186" mass="19221">MSAKTATHPKYIDMIVSAIKALGDKSGSSRQAINKYIVKEYKLTENNHHSAMLKQVLKRGSGPNGPLVHNKGKGAAGSFKVKQAPAQPVKTVAKKAPAKKSASKKGPAKKKAPAAKGKAKPAKPAAPAAPPAETTAPVEAPAAKKPAKPSKAKVTKKSGKKSKAASPKKPKVMKAKKSAKKAASKK</sequence>
<feature type="compositionally biased region" description="Low complexity" evidence="7">
    <location>
        <begin position="122"/>
        <end position="144"/>
    </location>
</feature>
<evidence type="ECO:0000256" key="1">
    <source>
        <dbReference type="ARBA" id="ARBA00004123"/>
    </source>
</evidence>
<evidence type="ECO:0000256" key="6">
    <source>
        <dbReference type="RuleBase" id="RU003894"/>
    </source>
</evidence>
<dbReference type="CDD" id="cd00073">
    <property type="entry name" value="H15"/>
    <property type="match status" value="1"/>
</dbReference>
<feature type="compositionally biased region" description="Basic residues" evidence="7">
    <location>
        <begin position="92"/>
        <end position="121"/>
    </location>
</feature>
<dbReference type="SUPFAM" id="SSF46785">
    <property type="entry name" value="Winged helix' DNA-binding domain"/>
    <property type="match status" value="1"/>
</dbReference>
<comment type="caution">
    <text evidence="9">The sequence shown here is derived from an EMBL/GenBank/DDBJ whole genome shotgun (WGS) entry which is preliminary data.</text>
</comment>
<evidence type="ECO:0000313" key="10">
    <source>
        <dbReference type="Proteomes" id="UP001159405"/>
    </source>
</evidence>
<feature type="compositionally biased region" description="Basic residues" evidence="7">
    <location>
        <begin position="145"/>
        <end position="186"/>
    </location>
</feature>
<dbReference type="EMBL" id="CALNXK010000124">
    <property type="protein sequence ID" value="CAH3162908.1"/>
    <property type="molecule type" value="Genomic_DNA"/>
</dbReference>
<proteinExistence type="inferred from homology"/>
<dbReference type="PRINTS" id="PR00624">
    <property type="entry name" value="HISTONEH5"/>
</dbReference>
<accession>A0ABN8QEY8</accession>
<dbReference type="InterPro" id="IPR036390">
    <property type="entry name" value="WH_DNA-bd_sf"/>
</dbReference>
<evidence type="ECO:0000259" key="8">
    <source>
        <dbReference type="PROSITE" id="PS51504"/>
    </source>
</evidence>
<dbReference type="InterPro" id="IPR005819">
    <property type="entry name" value="H1/H5"/>
</dbReference>
<feature type="domain" description="H15" evidence="8">
    <location>
        <begin position="7"/>
        <end position="83"/>
    </location>
</feature>
<protein>
    <recommendedName>
        <fullName evidence="8">H15 domain-containing protein</fullName>
    </recommendedName>
</protein>